<dbReference type="GO" id="GO:0016787">
    <property type="term" value="F:hydrolase activity"/>
    <property type="evidence" value="ECO:0007669"/>
    <property type="project" value="InterPro"/>
</dbReference>
<sequence length="405" mass="45397">IVLALCGLVLFFTLGYVRLEKKYKRISVIIISVVLLFTIVFGIFEINFFRFTSDGVVFAVEDEYQIAWATSVKSVGYVKIGDKTYYDEQVGQNSVSKLHKVCVPMSELDSVKEYSIHSSPVYSEAAYLSWSGRERSKSYTFRPADGSDGIQIYNISDNHECLSGASQAGRYFGDKLDILILNGDNINDVSSYYQISLIYKLAGNITGGQIPVIFARGNHDCVGKYADELHRYVGSNDGNFYYTVTLGGVNFVVLDTNNDMSDDNFLISSTANFELVRERQAKWLEELDFNGFDAEYSLLVCHMAFGLADYKRFPDWTQKLNSLTDGKFDLCVSGHSHRLHFAEAGTDTLTSYPIIRGSIRSDHRTDGEGVFPFTFTGTAIECIDGHITAKFTNSKHEVLHEISVL</sequence>
<dbReference type="Gene3D" id="3.60.21.10">
    <property type="match status" value="1"/>
</dbReference>
<reference evidence="3" key="1">
    <citation type="submission" date="2020-10" db="EMBL/GenBank/DDBJ databases">
        <authorList>
            <person name="Gilroy R."/>
        </authorList>
    </citation>
    <scope>NUCLEOTIDE SEQUENCE</scope>
    <source>
        <strain evidence="3">CHK195-12923</strain>
    </source>
</reference>
<dbReference type="InterPro" id="IPR004843">
    <property type="entry name" value="Calcineurin-like_PHP"/>
</dbReference>
<accession>A0A9D1ML82</accession>
<proteinExistence type="predicted"/>
<evidence type="ECO:0000259" key="2">
    <source>
        <dbReference type="Pfam" id="PF00149"/>
    </source>
</evidence>
<keyword evidence="1" id="KW-0812">Transmembrane</keyword>
<dbReference type="Proteomes" id="UP000824110">
    <property type="component" value="Unassembled WGS sequence"/>
</dbReference>
<feature type="transmembrane region" description="Helical" evidence="1">
    <location>
        <begin position="29"/>
        <end position="49"/>
    </location>
</feature>
<dbReference type="SUPFAM" id="SSF56300">
    <property type="entry name" value="Metallo-dependent phosphatases"/>
    <property type="match status" value="1"/>
</dbReference>
<protein>
    <submittedName>
        <fullName evidence="3">Metallophosphoesterase</fullName>
    </submittedName>
</protein>
<organism evidence="3 4">
    <name type="scientific">Candidatus Coproplasma excrementigallinarum</name>
    <dbReference type="NCBI Taxonomy" id="2840747"/>
    <lineage>
        <taxon>Bacteria</taxon>
        <taxon>Bacillati</taxon>
        <taxon>Bacillota</taxon>
        <taxon>Clostridia</taxon>
        <taxon>Eubacteriales</taxon>
        <taxon>Candidatus Coproplasma</taxon>
    </lineage>
</organism>
<feature type="domain" description="Calcineurin-like phosphoesterase" evidence="2">
    <location>
        <begin position="152"/>
        <end position="338"/>
    </location>
</feature>
<dbReference type="InterPro" id="IPR029052">
    <property type="entry name" value="Metallo-depent_PP-like"/>
</dbReference>
<feature type="non-terminal residue" evidence="3">
    <location>
        <position position="1"/>
    </location>
</feature>
<dbReference type="AlphaFoldDB" id="A0A9D1ML82"/>
<name>A0A9D1ML82_9FIRM</name>
<evidence type="ECO:0000256" key="1">
    <source>
        <dbReference type="SAM" id="Phobius"/>
    </source>
</evidence>
<dbReference type="Pfam" id="PF00149">
    <property type="entry name" value="Metallophos"/>
    <property type="match status" value="1"/>
</dbReference>
<evidence type="ECO:0000313" key="4">
    <source>
        <dbReference type="Proteomes" id="UP000824110"/>
    </source>
</evidence>
<keyword evidence="1" id="KW-1133">Transmembrane helix</keyword>
<reference evidence="3" key="2">
    <citation type="journal article" date="2021" name="PeerJ">
        <title>Extensive microbial diversity within the chicken gut microbiome revealed by metagenomics and culture.</title>
        <authorList>
            <person name="Gilroy R."/>
            <person name="Ravi A."/>
            <person name="Getino M."/>
            <person name="Pursley I."/>
            <person name="Horton D.L."/>
            <person name="Alikhan N.F."/>
            <person name="Baker D."/>
            <person name="Gharbi K."/>
            <person name="Hall N."/>
            <person name="Watson M."/>
            <person name="Adriaenssens E.M."/>
            <person name="Foster-Nyarko E."/>
            <person name="Jarju S."/>
            <person name="Secka A."/>
            <person name="Antonio M."/>
            <person name="Oren A."/>
            <person name="Chaudhuri R.R."/>
            <person name="La Ragione R."/>
            <person name="Hildebrand F."/>
            <person name="Pallen M.J."/>
        </authorList>
    </citation>
    <scope>NUCLEOTIDE SEQUENCE</scope>
    <source>
        <strain evidence="3">CHK195-12923</strain>
    </source>
</reference>
<comment type="caution">
    <text evidence="3">The sequence shown here is derived from an EMBL/GenBank/DDBJ whole genome shotgun (WGS) entry which is preliminary data.</text>
</comment>
<evidence type="ECO:0000313" key="3">
    <source>
        <dbReference type="EMBL" id="HIU62069.1"/>
    </source>
</evidence>
<gene>
    <name evidence="3" type="ORF">IAB69_05440</name>
</gene>
<keyword evidence="1" id="KW-0472">Membrane</keyword>
<dbReference type="EMBL" id="DVNE01000056">
    <property type="protein sequence ID" value="HIU62069.1"/>
    <property type="molecule type" value="Genomic_DNA"/>
</dbReference>